<evidence type="ECO:0000313" key="11">
    <source>
        <dbReference type="Proteomes" id="UP001061958"/>
    </source>
</evidence>
<dbReference type="Pfam" id="PF05697">
    <property type="entry name" value="Trigger_N"/>
    <property type="match status" value="1"/>
</dbReference>
<dbReference type="InterPro" id="IPR008880">
    <property type="entry name" value="Trigger_fac_C"/>
</dbReference>
<evidence type="ECO:0000256" key="2">
    <source>
        <dbReference type="ARBA" id="ARBA00005464"/>
    </source>
</evidence>
<comment type="similarity">
    <text evidence="2">Belongs to the FKBP-type PPIase family. Tig subfamily.</text>
</comment>
<dbReference type="EMBL" id="BQMJ01000074">
    <property type="protein sequence ID" value="GJQ15761.1"/>
    <property type="molecule type" value="Genomic_DNA"/>
</dbReference>
<dbReference type="InterPro" id="IPR036611">
    <property type="entry name" value="Trigger_fac_ribosome-bd_sf"/>
</dbReference>
<keyword evidence="11" id="KW-1185">Reference proteome</keyword>
<dbReference type="InterPro" id="IPR027304">
    <property type="entry name" value="Trigger_fact/SurA_dom_sf"/>
</dbReference>
<evidence type="ECO:0000256" key="6">
    <source>
        <dbReference type="ARBA" id="ARBA00023235"/>
    </source>
</evidence>
<dbReference type="EC" id="5.2.1.8" evidence="3"/>
<dbReference type="OrthoDB" id="3366at2759"/>
<dbReference type="PANTHER" id="PTHR30560">
    <property type="entry name" value="TRIGGER FACTOR CHAPERONE AND PEPTIDYL-PROLYL CIS/TRANS ISOMERASE"/>
    <property type="match status" value="1"/>
</dbReference>
<dbReference type="SUPFAM" id="SSF54534">
    <property type="entry name" value="FKBP-like"/>
    <property type="match status" value="1"/>
</dbReference>
<keyword evidence="4" id="KW-0697">Rotamase</keyword>
<feature type="domain" description="Trigger factor C-terminal" evidence="9">
    <location>
        <begin position="356"/>
        <end position="511"/>
    </location>
</feature>
<evidence type="ECO:0000256" key="1">
    <source>
        <dbReference type="ARBA" id="ARBA00000971"/>
    </source>
</evidence>
<dbReference type="Pfam" id="PF05698">
    <property type="entry name" value="Trigger_C"/>
    <property type="match status" value="1"/>
</dbReference>
<keyword evidence="7" id="KW-0175">Coiled coil</keyword>
<dbReference type="Gene3D" id="3.30.70.1050">
    <property type="entry name" value="Trigger factor ribosome-binding domain"/>
    <property type="match status" value="1"/>
</dbReference>
<evidence type="ECO:0000256" key="4">
    <source>
        <dbReference type="ARBA" id="ARBA00023110"/>
    </source>
</evidence>
<proteinExistence type="inferred from homology"/>
<evidence type="ECO:0000259" key="8">
    <source>
        <dbReference type="Pfam" id="PF05697"/>
    </source>
</evidence>
<name>A0A9C7UUA0_9RHOD</name>
<evidence type="ECO:0000259" key="9">
    <source>
        <dbReference type="Pfam" id="PF05698"/>
    </source>
</evidence>
<organism evidence="10 11">
    <name type="scientific">Galdieria partita</name>
    <dbReference type="NCBI Taxonomy" id="83374"/>
    <lineage>
        <taxon>Eukaryota</taxon>
        <taxon>Rhodophyta</taxon>
        <taxon>Bangiophyceae</taxon>
        <taxon>Galdieriales</taxon>
        <taxon>Galdieriaceae</taxon>
        <taxon>Galdieria</taxon>
    </lineage>
</organism>
<sequence length="524" mass="60555">MWSFQSFPMLHVCVPCCICQKTTNIPKQLLRFQSSRFYPRKVSLWRPERGHSFGQLTRTVICSNVQTENVPDLEEQEYEILEEKQLPGSQLCVHVQVNGRQTLRFFENQLSEYSKTALIPGFRKGKVPRPVLINQVGSKVASVACRELIHETVKKVLTQEKRYTPLSKATLSEKEEDILKTFEPGKTLSFQFTFEVYPQVNFKMDYKGLQLKVPREEFQSTMVENTLLELLERNANWVPVSDETIVGQSHKVVVDIKAWYANSDGTKGASLSHLVSESEAEVDMERGNYMEGFKEGLIGARVGETVSIALKFPDNAKRQDLRGISAIFDITIKELKRKELPVLDDSLVKSQTQYSSVQELREAVTKQLEVEIQKLNDRQFERVLEDSLAEIVEVEVPQQVAEEHSQRKFANLLKEMKEQGVDEATVNKSLSQETYQKYKEETWTVTLKELKVWFGLEEIAKREHLEPNEEEIAHKLNQVKAEMNEKEMDWEAVKDRIKTDLEHSKTIEFLKDNAQIEYISNENL</sequence>
<comment type="caution">
    <text evidence="10">The sequence shown here is derived from an EMBL/GenBank/DDBJ whole genome shotgun (WGS) entry which is preliminary data.</text>
</comment>
<dbReference type="Gene3D" id="1.10.3120.10">
    <property type="entry name" value="Trigger factor, C-terminal domain"/>
    <property type="match status" value="1"/>
</dbReference>
<dbReference type="GO" id="GO:0043335">
    <property type="term" value="P:protein unfolding"/>
    <property type="evidence" value="ECO:0007669"/>
    <property type="project" value="TreeGrafter"/>
</dbReference>
<evidence type="ECO:0000256" key="7">
    <source>
        <dbReference type="SAM" id="Coils"/>
    </source>
</evidence>
<feature type="domain" description="Trigger factor ribosome-binding bacterial" evidence="8">
    <location>
        <begin position="83"/>
        <end position="228"/>
    </location>
</feature>
<comment type="catalytic activity">
    <reaction evidence="1">
        <text>[protein]-peptidylproline (omega=180) = [protein]-peptidylproline (omega=0)</text>
        <dbReference type="Rhea" id="RHEA:16237"/>
        <dbReference type="Rhea" id="RHEA-COMP:10747"/>
        <dbReference type="Rhea" id="RHEA-COMP:10748"/>
        <dbReference type="ChEBI" id="CHEBI:83833"/>
        <dbReference type="ChEBI" id="CHEBI:83834"/>
        <dbReference type="EC" id="5.2.1.8"/>
    </reaction>
</comment>
<dbReference type="Gene3D" id="3.10.50.40">
    <property type="match status" value="1"/>
</dbReference>
<evidence type="ECO:0000256" key="5">
    <source>
        <dbReference type="ARBA" id="ARBA00023186"/>
    </source>
</evidence>
<dbReference type="GO" id="GO:0015031">
    <property type="term" value="P:protein transport"/>
    <property type="evidence" value="ECO:0007669"/>
    <property type="project" value="InterPro"/>
</dbReference>
<dbReference type="InterPro" id="IPR005215">
    <property type="entry name" value="Trig_fac"/>
</dbReference>
<keyword evidence="6" id="KW-0413">Isomerase</keyword>
<dbReference type="NCBIfam" id="TIGR00115">
    <property type="entry name" value="tig"/>
    <property type="match status" value="1"/>
</dbReference>
<dbReference type="InterPro" id="IPR037041">
    <property type="entry name" value="Trigger_fac_C_sf"/>
</dbReference>
<evidence type="ECO:0000313" key="10">
    <source>
        <dbReference type="EMBL" id="GJQ15761.1"/>
    </source>
</evidence>
<protein>
    <recommendedName>
        <fullName evidence="3">peptidylprolyl isomerase</fullName>
        <ecNumber evidence="3">5.2.1.8</ecNumber>
    </recommendedName>
</protein>
<dbReference type="GO" id="GO:0051083">
    <property type="term" value="P:'de novo' cotranslational protein folding"/>
    <property type="evidence" value="ECO:0007669"/>
    <property type="project" value="TreeGrafter"/>
</dbReference>
<dbReference type="SUPFAM" id="SSF102735">
    <property type="entry name" value="Trigger factor ribosome-binding domain"/>
    <property type="match status" value="1"/>
</dbReference>
<reference evidence="10" key="2">
    <citation type="submission" date="2022-01" db="EMBL/GenBank/DDBJ databases">
        <authorList>
            <person name="Hirooka S."/>
            <person name="Miyagishima S.Y."/>
        </authorList>
    </citation>
    <scope>NUCLEOTIDE SEQUENCE</scope>
    <source>
        <strain evidence="10">NBRC 102759</strain>
    </source>
</reference>
<dbReference type="GO" id="GO:0003755">
    <property type="term" value="F:peptidyl-prolyl cis-trans isomerase activity"/>
    <property type="evidence" value="ECO:0007669"/>
    <property type="project" value="UniProtKB-KW"/>
</dbReference>
<dbReference type="InterPro" id="IPR008881">
    <property type="entry name" value="Trigger_fac_ribosome-bd_bac"/>
</dbReference>
<dbReference type="GO" id="GO:0044183">
    <property type="term" value="F:protein folding chaperone"/>
    <property type="evidence" value="ECO:0007669"/>
    <property type="project" value="TreeGrafter"/>
</dbReference>
<gene>
    <name evidence="10" type="ORF">GpartN1_g7552.t1</name>
</gene>
<feature type="coiled-coil region" evidence="7">
    <location>
        <begin position="469"/>
        <end position="496"/>
    </location>
</feature>
<dbReference type="SUPFAM" id="SSF109998">
    <property type="entry name" value="Triger factor/SurA peptide-binding domain-like"/>
    <property type="match status" value="1"/>
</dbReference>
<reference evidence="10" key="1">
    <citation type="journal article" date="2022" name="Proc. Natl. Acad. Sci. U.S.A.">
        <title>Life cycle and functional genomics of the unicellular red alga Galdieria for elucidating algal and plant evolution and industrial use.</title>
        <authorList>
            <person name="Hirooka S."/>
            <person name="Itabashi T."/>
            <person name="Ichinose T.M."/>
            <person name="Onuma R."/>
            <person name="Fujiwara T."/>
            <person name="Yamashita S."/>
            <person name="Jong L.W."/>
            <person name="Tomita R."/>
            <person name="Iwane A.H."/>
            <person name="Miyagishima S.Y."/>
        </authorList>
    </citation>
    <scope>NUCLEOTIDE SEQUENCE</scope>
    <source>
        <strain evidence="10">NBRC 102759</strain>
    </source>
</reference>
<dbReference type="InterPro" id="IPR046357">
    <property type="entry name" value="PPIase_dom_sf"/>
</dbReference>
<dbReference type="GO" id="GO:0043022">
    <property type="term" value="F:ribosome binding"/>
    <property type="evidence" value="ECO:0007669"/>
    <property type="project" value="TreeGrafter"/>
</dbReference>
<dbReference type="PANTHER" id="PTHR30560:SF3">
    <property type="entry name" value="TRIGGER FACTOR-LIKE PROTEIN TIG, CHLOROPLASTIC"/>
    <property type="match status" value="1"/>
</dbReference>
<dbReference type="HAMAP" id="MF_00303">
    <property type="entry name" value="Trigger_factor_Tig"/>
    <property type="match status" value="1"/>
</dbReference>
<evidence type="ECO:0000256" key="3">
    <source>
        <dbReference type="ARBA" id="ARBA00013194"/>
    </source>
</evidence>
<dbReference type="AlphaFoldDB" id="A0A9C7UUA0"/>
<dbReference type="Proteomes" id="UP001061958">
    <property type="component" value="Unassembled WGS sequence"/>
</dbReference>
<accession>A0A9C7UUA0</accession>
<keyword evidence="5" id="KW-0143">Chaperone</keyword>